<dbReference type="AlphaFoldDB" id="A0A0F9T6X6"/>
<evidence type="ECO:0000313" key="1">
    <source>
        <dbReference type="EMBL" id="KKN76970.1"/>
    </source>
</evidence>
<gene>
    <name evidence="1" type="ORF">LCGC14_0364620</name>
</gene>
<protein>
    <submittedName>
        <fullName evidence="1">Uncharacterized protein</fullName>
    </submittedName>
</protein>
<comment type="caution">
    <text evidence="1">The sequence shown here is derived from an EMBL/GenBank/DDBJ whole genome shotgun (WGS) entry which is preliminary data.</text>
</comment>
<reference evidence="1" key="1">
    <citation type="journal article" date="2015" name="Nature">
        <title>Complex archaea that bridge the gap between prokaryotes and eukaryotes.</title>
        <authorList>
            <person name="Spang A."/>
            <person name="Saw J.H."/>
            <person name="Jorgensen S.L."/>
            <person name="Zaremba-Niedzwiedzka K."/>
            <person name="Martijn J."/>
            <person name="Lind A.E."/>
            <person name="van Eijk R."/>
            <person name="Schleper C."/>
            <person name="Guy L."/>
            <person name="Ettema T.J."/>
        </authorList>
    </citation>
    <scope>NUCLEOTIDE SEQUENCE</scope>
</reference>
<name>A0A0F9T6X6_9ZZZZ</name>
<dbReference type="EMBL" id="LAZR01000286">
    <property type="protein sequence ID" value="KKN76970.1"/>
    <property type="molecule type" value="Genomic_DNA"/>
</dbReference>
<organism evidence="1">
    <name type="scientific">marine sediment metagenome</name>
    <dbReference type="NCBI Taxonomy" id="412755"/>
    <lineage>
        <taxon>unclassified sequences</taxon>
        <taxon>metagenomes</taxon>
        <taxon>ecological metagenomes</taxon>
    </lineage>
</organism>
<proteinExistence type="predicted"/>
<accession>A0A0F9T6X6</accession>
<sequence length="35" mass="4329">MREIKFCPELEKEIKKMKNDIVYFIEVMLKIKLLD</sequence>